<organism evidence="2 3">
    <name type="scientific">Apiospora phragmitis</name>
    <dbReference type="NCBI Taxonomy" id="2905665"/>
    <lineage>
        <taxon>Eukaryota</taxon>
        <taxon>Fungi</taxon>
        <taxon>Dikarya</taxon>
        <taxon>Ascomycota</taxon>
        <taxon>Pezizomycotina</taxon>
        <taxon>Sordariomycetes</taxon>
        <taxon>Xylariomycetidae</taxon>
        <taxon>Amphisphaeriales</taxon>
        <taxon>Apiosporaceae</taxon>
        <taxon>Apiospora</taxon>
    </lineage>
</organism>
<dbReference type="GeneID" id="92086956"/>
<accession>A0ABR1WWJ5</accession>
<dbReference type="RefSeq" id="XP_066722034.1">
    <property type="nucleotide sequence ID" value="XM_066853893.1"/>
</dbReference>
<dbReference type="EMBL" id="JAQQWL010000002">
    <property type="protein sequence ID" value="KAK8087510.1"/>
    <property type="molecule type" value="Genomic_DNA"/>
</dbReference>
<keyword evidence="3" id="KW-1185">Reference proteome</keyword>
<evidence type="ECO:0000313" key="2">
    <source>
        <dbReference type="EMBL" id="KAK8087510.1"/>
    </source>
</evidence>
<protein>
    <submittedName>
        <fullName evidence="2">Uncharacterized protein</fullName>
    </submittedName>
</protein>
<gene>
    <name evidence="2" type="ORF">PG994_002484</name>
</gene>
<sequence length="88" mass="9662">MLHSHGFVWLLGWLVMGTHGTLDIAAATTPSLTGPMASTIGITTETLTWTEEEVITYIRGTPTTTTNPTTGQLEFYGQPHKLRYLVDI</sequence>
<proteinExistence type="predicted"/>
<evidence type="ECO:0000313" key="3">
    <source>
        <dbReference type="Proteomes" id="UP001480595"/>
    </source>
</evidence>
<reference evidence="2 3" key="1">
    <citation type="submission" date="2023-01" db="EMBL/GenBank/DDBJ databases">
        <title>Analysis of 21 Apiospora genomes using comparative genomics revels a genus with tremendous synthesis potential of carbohydrate active enzymes and secondary metabolites.</title>
        <authorList>
            <person name="Sorensen T."/>
        </authorList>
    </citation>
    <scope>NUCLEOTIDE SEQUENCE [LARGE SCALE GENOMIC DNA]</scope>
    <source>
        <strain evidence="2 3">CBS 135458</strain>
    </source>
</reference>
<name>A0ABR1WWJ5_9PEZI</name>
<comment type="caution">
    <text evidence="2">The sequence shown here is derived from an EMBL/GenBank/DDBJ whole genome shotgun (WGS) entry which is preliminary data.</text>
</comment>
<evidence type="ECO:0000256" key="1">
    <source>
        <dbReference type="SAM" id="SignalP"/>
    </source>
</evidence>
<dbReference type="Proteomes" id="UP001480595">
    <property type="component" value="Unassembled WGS sequence"/>
</dbReference>
<feature type="signal peptide" evidence="1">
    <location>
        <begin position="1"/>
        <end position="20"/>
    </location>
</feature>
<feature type="chain" id="PRO_5046814352" evidence="1">
    <location>
        <begin position="21"/>
        <end position="88"/>
    </location>
</feature>
<keyword evidence="1" id="KW-0732">Signal</keyword>